<feature type="domain" description="RAP" evidence="1">
    <location>
        <begin position="578"/>
        <end position="636"/>
    </location>
</feature>
<accession>A0ABM1PQ06</accession>
<evidence type="ECO:0000313" key="3">
    <source>
        <dbReference type="RefSeq" id="XP_017869292.1"/>
    </source>
</evidence>
<dbReference type="RefSeq" id="XP_017869292.1">
    <property type="nucleotide sequence ID" value="XM_018013803.1"/>
</dbReference>
<name>A0ABM1PQ06_DROAR</name>
<dbReference type="PROSITE" id="PS51286">
    <property type="entry name" value="RAP"/>
    <property type="match status" value="1"/>
</dbReference>
<protein>
    <submittedName>
        <fullName evidence="3">FAST kinase domain-containing protein 5, mitochondrial</fullName>
    </submittedName>
</protein>
<keyword evidence="3" id="KW-0418">Kinase</keyword>
<dbReference type="Pfam" id="PF08373">
    <property type="entry name" value="RAP"/>
    <property type="match status" value="1"/>
</dbReference>
<reference evidence="2" key="2">
    <citation type="journal article" date="2016" name="G3 (Bethesda)">
        <title>Genome Evolution in Three Species of Cactophilic Drosophila.</title>
        <authorList>
            <person name="Sanchez-Flores A."/>
            <person name="Penazola F."/>
            <person name="Carpinteyro-Ponce J."/>
            <person name="Nazario-Yepiz N."/>
            <person name="Abreu-Goodger C."/>
            <person name="Machado C.A."/>
            <person name="Markow T.A."/>
        </authorList>
    </citation>
    <scope>NUCLEOTIDE SEQUENCE [LARGE SCALE GENOMIC DNA]</scope>
</reference>
<reference evidence="2" key="1">
    <citation type="journal article" date="1997" name="Nucleic Acids Res.">
        <title>tRNAscan-SE: a program for improved detection of transfer RNA genes in genomic sequence.</title>
        <authorList>
            <person name="Lowe T.M."/>
            <person name="Eddy S.R."/>
        </authorList>
    </citation>
    <scope>NUCLEOTIDE SEQUENCE [LARGE SCALE GENOMIC DNA]</scope>
</reference>
<dbReference type="GO" id="GO:0016301">
    <property type="term" value="F:kinase activity"/>
    <property type="evidence" value="ECO:0007669"/>
    <property type="project" value="UniProtKB-KW"/>
</dbReference>
<evidence type="ECO:0000313" key="2">
    <source>
        <dbReference type="Proteomes" id="UP000694904"/>
    </source>
</evidence>
<keyword evidence="2" id="KW-1185">Reference proteome</keyword>
<dbReference type="InterPro" id="IPR013584">
    <property type="entry name" value="RAP"/>
</dbReference>
<organism evidence="2 3">
    <name type="scientific">Drosophila arizonae</name>
    <name type="common">Fruit fly</name>
    <dbReference type="NCBI Taxonomy" id="7263"/>
    <lineage>
        <taxon>Eukaryota</taxon>
        <taxon>Metazoa</taxon>
        <taxon>Ecdysozoa</taxon>
        <taxon>Arthropoda</taxon>
        <taxon>Hexapoda</taxon>
        <taxon>Insecta</taxon>
        <taxon>Pterygota</taxon>
        <taxon>Neoptera</taxon>
        <taxon>Endopterygota</taxon>
        <taxon>Diptera</taxon>
        <taxon>Brachycera</taxon>
        <taxon>Muscomorpha</taxon>
        <taxon>Ephydroidea</taxon>
        <taxon>Drosophilidae</taxon>
        <taxon>Drosophila</taxon>
    </lineage>
</organism>
<dbReference type="GeneID" id="108617930"/>
<reference evidence="3" key="3">
    <citation type="submission" date="2025-08" db="UniProtKB">
        <authorList>
            <consortium name="RefSeq"/>
        </authorList>
    </citation>
    <scope>IDENTIFICATION</scope>
    <source>
        <tissue evidence="3">Whole organism</tissue>
    </source>
</reference>
<keyword evidence="3" id="KW-0808">Transferase</keyword>
<proteinExistence type="predicted"/>
<evidence type="ECO:0000259" key="1">
    <source>
        <dbReference type="PROSITE" id="PS51286"/>
    </source>
</evidence>
<sequence length="644" mass="75080">MLPSITICIMRRLFVAKRLPRLLLNRYIRNMPAMPAKVFVDYENQYAHSILSDSLKPYQIVRPSDCLKVASTDTQCDTPPRVLQPVKNARPAELYADFRSLVQYCARTCVQISEDRFDDFITYYCEEIHKFSDEQLLGTLLCLQQLPTPASTKAANYMELWNILDIECCRRIERWPTAQLLLVSDAWYQLGLARIGEFVWLALRRLGRKVRKMPPEQLVQSMFLCNLLRRPVFEMFDFEVNLEQCVQQMTLKELGVMAMGFFKTQTPIRSPQLLQQLYTRLLAQLDNVEDITLVSMLKVLRYSSKLPQVSALNQLLVALQPQVERVSLLTCLHMALLGCELQTCNDKLVERILLRFERELDMTRLKDLERICLVIALFNMNTASGVEYRLVDRFPELLRGRIDEILRYPRCYTNCLQFLSMRGVYDVEQLGVALEPRFLRHTYRSGLPGREYFHLDSFAQLLGSEYEGPRLTERQRQQMGKLYTQYIPDRTDTRSKLNSTDRILLEIRDAVGSLLRTTVSLKHVLPHYDRCDAIVGYDRQQQRPVSLNASTCPKDYSGILLTRQHLLGSKEAPHIDTLIIVVAGWNNVIRDKERYTGQFAMKLKQLQQLGHKPIVIHWHEWRELETSTDQQDFLKRRLCQAANI</sequence>
<dbReference type="SMART" id="SM00952">
    <property type="entry name" value="RAP"/>
    <property type="match status" value="1"/>
</dbReference>
<gene>
    <name evidence="3" type="primary">LOC108617930</name>
</gene>
<dbReference type="Proteomes" id="UP000694904">
    <property type="component" value="Chromosome 6"/>
</dbReference>